<proteinExistence type="predicted"/>
<comment type="caution">
    <text evidence="1">The sequence shown here is derived from an EMBL/GenBank/DDBJ whole genome shotgun (WGS) entry which is preliminary data.</text>
</comment>
<dbReference type="Proteomes" id="UP001279734">
    <property type="component" value="Unassembled WGS sequence"/>
</dbReference>
<evidence type="ECO:0000313" key="2">
    <source>
        <dbReference type="Proteomes" id="UP001279734"/>
    </source>
</evidence>
<organism evidence="1 2">
    <name type="scientific">Nepenthes gracilis</name>
    <name type="common">Slender pitcher plant</name>
    <dbReference type="NCBI Taxonomy" id="150966"/>
    <lineage>
        <taxon>Eukaryota</taxon>
        <taxon>Viridiplantae</taxon>
        <taxon>Streptophyta</taxon>
        <taxon>Embryophyta</taxon>
        <taxon>Tracheophyta</taxon>
        <taxon>Spermatophyta</taxon>
        <taxon>Magnoliopsida</taxon>
        <taxon>eudicotyledons</taxon>
        <taxon>Gunneridae</taxon>
        <taxon>Pentapetalae</taxon>
        <taxon>Caryophyllales</taxon>
        <taxon>Nepenthaceae</taxon>
        <taxon>Nepenthes</taxon>
    </lineage>
</organism>
<gene>
    <name evidence="1" type="ORF">Nepgr_022977</name>
</gene>
<dbReference type="PROSITE" id="PS51257">
    <property type="entry name" value="PROKAR_LIPOPROTEIN"/>
    <property type="match status" value="1"/>
</dbReference>
<protein>
    <submittedName>
        <fullName evidence="1">Uncharacterized protein</fullName>
    </submittedName>
</protein>
<dbReference type="AlphaFoldDB" id="A0AAD3XYN4"/>
<accession>A0AAD3XYN4</accession>
<name>A0AAD3XYN4_NEPGR</name>
<evidence type="ECO:0000313" key="1">
    <source>
        <dbReference type="EMBL" id="GMH21135.1"/>
    </source>
</evidence>
<reference evidence="1" key="1">
    <citation type="submission" date="2023-05" db="EMBL/GenBank/DDBJ databases">
        <title>Nepenthes gracilis genome sequencing.</title>
        <authorList>
            <person name="Fukushima K."/>
        </authorList>
    </citation>
    <scope>NUCLEOTIDE SEQUENCE</scope>
    <source>
        <strain evidence="1">SING2019-196</strain>
    </source>
</reference>
<sequence length="71" mass="7270">MLPGRVACHLFFGAGLLIVACVAAGLQSAVLLAAVVQMCMNSAAGRDVLHLVRLHLLVMSEGDTAADAPVL</sequence>
<keyword evidence="2" id="KW-1185">Reference proteome</keyword>
<dbReference type="EMBL" id="BSYO01000022">
    <property type="protein sequence ID" value="GMH21135.1"/>
    <property type="molecule type" value="Genomic_DNA"/>
</dbReference>